<dbReference type="Gene3D" id="1.25.10.10">
    <property type="entry name" value="Leucine-rich Repeat Variant"/>
    <property type="match status" value="1"/>
</dbReference>
<dbReference type="Proteomes" id="UP000663854">
    <property type="component" value="Unassembled WGS sequence"/>
</dbReference>
<dbReference type="EMBL" id="CAJNOH010012308">
    <property type="protein sequence ID" value="CAF1534276.1"/>
    <property type="molecule type" value="Genomic_DNA"/>
</dbReference>
<evidence type="ECO:0000313" key="9">
    <source>
        <dbReference type="EMBL" id="CAF1666756.1"/>
    </source>
</evidence>
<gene>
    <name evidence="9" type="ORF">JXQ802_LOCUS56939</name>
    <name evidence="8" type="ORF">PYM288_LOCUS40360</name>
</gene>
<keyword evidence="5" id="KW-0653">Protein transport</keyword>
<dbReference type="EMBL" id="CAJNOL010014181">
    <property type="protein sequence ID" value="CAF1666756.1"/>
    <property type="molecule type" value="Genomic_DNA"/>
</dbReference>
<dbReference type="InterPro" id="IPR016024">
    <property type="entry name" value="ARM-type_fold"/>
</dbReference>
<dbReference type="Pfam" id="PF03810">
    <property type="entry name" value="IBN_N"/>
    <property type="match status" value="1"/>
</dbReference>
<evidence type="ECO:0000256" key="6">
    <source>
        <dbReference type="ARBA" id="ARBA00023242"/>
    </source>
</evidence>
<dbReference type="PANTHER" id="PTHR10997:SF18">
    <property type="entry name" value="D-IMPORTIN 7_RANBP7"/>
    <property type="match status" value="1"/>
</dbReference>
<evidence type="ECO:0000256" key="1">
    <source>
        <dbReference type="ARBA" id="ARBA00004123"/>
    </source>
</evidence>
<sequence length="109" mass="12004">MDLAPVVETLQATLSPQLRKQAEEKLAQICKTTGFVPCLVQIILNDQCDMGARQAGAIYLKNHINTYWSDYNDLKATTDSDIITLANAVNVNINKAAGDNTQKFFVISD</sequence>
<keyword evidence="3" id="KW-0813">Transport</keyword>
<protein>
    <recommendedName>
        <fullName evidence="7">Importin N-terminal domain-containing protein</fullName>
    </recommendedName>
</protein>
<feature type="domain" description="Importin N-terminal" evidence="7">
    <location>
        <begin position="22"/>
        <end position="81"/>
    </location>
</feature>
<dbReference type="PROSITE" id="PS50166">
    <property type="entry name" value="IMPORTIN_B_NT"/>
    <property type="match status" value="1"/>
</dbReference>
<evidence type="ECO:0000313" key="8">
    <source>
        <dbReference type="EMBL" id="CAF1534276.1"/>
    </source>
</evidence>
<evidence type="ECO:0000256" key="5">
    <source>
        <dbReference type="ARBA" id="ARBA00022927"/>
    </source>
</evidence>
<evidence type="ECO:0000256" key="2">
    <source>
        <dbReference type="ARBA" id="ARBA00004496"/>
    </source>
</evidence>
<feature type="non-terminal residue" evidence="8">
    <location>
        <position position="109"/>
    </location>
</feature>
<dbReference type="GO" id="GO:0031267">
    <property type="term" value="F:small GTPase binding"/>
    <property type="evidence" value="ECO:0007669"/>
    <property type="project" value="InterPro"/>
</dbReference>
<dbReference type="AlphaFoldDB" id="A0A815VSU4"/>
<dbReference type="InterPro" id="IPR011989">
    <property type="entry name" value="ARM-like"/>
</dbReference>
<dbReference type="GO" id="GO:0006606">
    <property type="term" value="P:protein import into nucleus"/>
    <property type="evidence" value="ECO:0007669"/>
    <property type="project" value="TreeGrafter"/>
</dbReference>
<evidence type="ECO:0000259" key="7">
    <source>
        <dbReference type="PROSITE" id="PS50166"/>
    </source>
</evidence>
<keyword evidence="4" id="KW-0963">Cytoplasm</keyword>
<comment type="caution">
    <text evidence="8">The sequence shown here is derived from an EMBL/GenBank/DDBJ whole genome shotgun (WGS) entry which is preliminary data.</text>
</comment>
<name>A0A815VSU4_9BILA</name>
<organism evidence="8 10">
    <name type="scientific">Rotaria sordida</name>
    <dbReference type="NCBI Taxonomy" id="392033"/>
    <lineage>
        <taxon>Eukaryota</taxon>
        <taxon>Metazoa</taxon>
        <taxon>Spiralia</taxon>
        <taxon>Gnathifera</taxon>
        <taxon>Rotifera</taxon>
        <taxon>Eurotatoria</taxon>
        <taxon>Bdelloidea</taxon>
        <taxon>Philodinida</taxon>
        <taxon>Philodinidae</taxon>
        <taxon>Rotaria</taxon>
    </lineage>
</organism>
<evidence type="ECO:0000256" key="3">
    <source>
        <dbReference type="ARBA" id="ARBA00022448"/>
    </source>
</evidence>
<reference evidence="8" key="1">
    <citation type="submission" date="2021-02" db="EMBL/GenBank/DDBJ databases">
        <authorList>
            <person name="Nowell W R."/>
        </authorList>
    </citation>
    <scope>NUCLEOTIDE SEQUENCE</scope>
</reference>
<comment type="subcellular location">
    <subcellularLocation>
        <location evidence="2">Cytoplasm</location>
    </subcellularLocation>
    <subcellularLocation>
        <location evidence="1">Nucleus</location>
    </subcellularLocation>
</comment>
<dbReference type="SMART" id="SM00913">
    <property type="entry name" value="IBN_N"/>
    <property type="match status" value="1"/>
</dbReference>
<keyword evidence="11" id="KW-1185">Reference proteome</keyword>
<dbReference type="PANTHER" id="PTHR10997">
    <property type="entry name" value="IMPORTIN-7, 8, 11"/>
    <property type="match status" value="1"/>
</dbReference>
<evidence type="ECO:0000256" key="4">
    <source>
        <dbReference type="ARBA" id="ARBA00022490"/>
    </source>
</evidence>
<evidence type="ECO:0000313" key="10">
    <source>
        <dbReference type="Proteomes" id="UP000663854"/>
    </source>
</evidence>
<evidence type="ECO:0000313" key="11">
    <source>
        <dbReference type="Proteomes" id="UP000663870"/>
    </source>
</evidence>
<dbReference type="GO" id="GO:0005829">
    <property type="term" value="C:cytosol"/>
    <property type="evidence" value="ECO:0007669"/>
    <property type="project" value="TreeGrafter"/>
</dbReference>
<proteinExistence type="predicted"/>
<dbReference type="GO" id="GO:0005635">
    <property type="term" value="C:nuclear envelope"/>
    <property type="evidence" value="ECO:0007669"/>
    <property type="project" value="TreeGrafter"/>
</dbReference>
<dbReference type="InterPro" id="IPR001494">
    <property type="entry name" value="Importin-beta_N"/>
</dbReference>
<keyword evidence="6" id="KW-0539">Nucleus</keyword>
<accession>A0A815VSU4</accession>
<dbReference type="Proteomes" id="UP000663870">
    <property type="component" value="Unassembled WGS sequence"/>
</dbReference>
<dbReference type="SUPFAM" id="SSF48371">
    <property type="entry name" value="ARM repeat"/>
    <property type="match status" value="1"/>
</dbReference>